<feature type="region of interest" description="Disordered" evidence="1">
    <location>
        <begin position="150"/>
        <end position="188"/>
    </location>
</feature>
<feature type="compositionally biased region" description="Low complexity" evidence="1">
    <location>
        <begin position="85"/>
        <end position="97"/>
    </location>
</feature>
<dbReference type="Proteomes" id="UP000639643">
    <property type="component" value="Unassembled WGS sequence"/>
</dbReference>
<reference evidence="2" key="1">
    <citation type="journal article" date="2020" name="Phytopathology">
        <title>Genome Sequence Resources of Colletotrichum truncatum, C. plurivorum, C. musicola, and C. sojae: Four Species Pathogenic to Soybean (Glycine max).</title>
        <authorList>
            <person name="Rogerio F."/>
            <person name="Boufleur T.R."/>
            <person name="Ciampi-Guillardi M."/>
            <person name="Sukno S.A."/>
            <person name="Thon M.R."/>
            <person name="Massola Junior N.S."/>
            <person name="Baroncelli R."/>
        </authorList>
    </citation>
    <scope>NUCLEOTIDE SEQUENCE</scope>
    <source>
        <strain evidence="2">LFN0074</strain>
    </source>
</reference>
<dbReference type="InterPro" id="IPR036291">
    <property type="entry name" value="NAD(P)-bd_dom_sf"/>
</dbReference>
<dbReference type="Gene3D" id="3.40.50.720">
    <property type="entry name" value="NAD(P)-binding Rossmann-like Domain"/>
    <property type="match status" value="1"/>
</dbReference>
<feature type="compositionally biased region" description="Basic and acidic residues" evidence="1">
    <location>
        <begin position="158"/>
        <end position="168"/>
    </location>
</feature>
<evidence type="ECO:0000313" key="3">
    <source>
        <dbReference type="Proteomes" id="UP000639643"/>
    </source>
</evidence>
<name>A0A8H6K813_9PEZI</name>
<proteinExistence type="predicted"/>
<accession>A0A8H6K813</accession>
<sequence>MEEVWRRREMQREGRLPSGGRREEVLVDAELEGLDSRLDGSMLFARVVLDRLIVVVAMAVKCDFRSRAIERVAITRITVGFGIDTNTSSSSTAPNSPRRFPTSRTSIPIAHPPVLDRSSMLVSATTGHPALHDVDRHDATAGNALGRTQDINSCYKQRPGDSKTDRRSCHLVSNSVPEPAPATIDRGDNHHKPAMLIVSSSSSSPPVVVAGPAVVATYQSGFVAKAPAAGPDRFVAQNWFQRLGVARDKVTVTAFCDGLEARNGIATWMFVVLDSLAVVLETVFSKRRRDAHIDELRSWLRDQQVRTQNSGEIGRMKMGGSVVRMTGTNTNRGPDVLFARKLAAAARGATVVCPARNPNAIVELAVSPVALDIKNSRQVEAVNRQGGNATVLVNNMEVSMFPPPRATTPTPRNGTCRSTVRVIAGTLVDGWRTSLHENGKLYGRGLTSTAHQRAGPVNYFVQKICLVHPVGSGRVYFTAGVINRLIFPPCGNGIRRGWMGPVAPPSASKPDYLGSWSLGIDVSSKVAITLDSNALWMVRLMVANMLRDGRSSVVAGLGAERETKKLTVDLDVQDGLSSRGILVSACMRAPAPGRFRGGHRRKAPGARGQGLESGMGSKLDITGNH</sequence>
<feature type="region of interest" description="Disordered" evidence="1">
    <location>
        <begin position="592"/>
        <end position="625"/>
    </location>
</feature>
<evidence type="ECO:0000256" key="1">
    <source>
        <dbReference type="SAM" id="MobiDB-lite"/>
    </source>
</evidence>
<dbReference type="AlphaFoldDB" id="A0A8H6K813"/>
<organism evidence="2 3">
    <name type="scientific">Colletotrichum musicola</name>
    <dbReference type="NCBI Taxonomy" id="2175873"/>
    <lineage>
        <taxon>Eukaryota</taxon>
        <taxon>Fungi</taxon>
        <taxon>Dikarya</taxon>
        <taxon>Ascomycota</taxon>
        <taxon>Pezizomycotina</taxon>
        <taxon>Sordariomycetes</taxon>
        <taxon>Hypocreomycetidae</taxon>
        <taxon>Glomerellales</taxon>
        <taxon>Glomerellaceae</taxon>
        <taxon>Colletotrichum</taxon>
        <taxon>Colletotrichum orchidearum species complex</taxon>
    </lineage>
</organism>
<gene>
    <name evidence="2" type="ORF">CMUS01_09552</name>
</gene>
<dbReference type="EMBL" id="WIGM01000409">
    <property type="protein sequence ID" value="KAF6826185.1"/>
    <property type="molecule type" value="Genomic_DNA"/>
</dbReference>
<keyword evidence="3" id="KW-1185">Reference proteome</keyword>
<comment type="caution">
    <text evidence="2">The sequence shown here is derived from an EMBL/GenBank/DDBJ whole genome shotgun (WGS) entry which is preliminary data.</text>
</comment>
<dbReference type="SUPFAM" id="SSF51735">
    <property type="entry name" value="NAD(P)-binding Rossmann-fold domains"/>
    <property type="match status" value="1"/>
</dbReference>
<evidence type="ECO:0000313" key="2">
    <source>
        <dbReference type="EMBL" id="KAF6826185.1"/>
    </source>
</evidence>
<protein>
    <submittedName>
        <fullName evidence="2">Uncharacterized protein</fullName>
    </submittedName>
</protein>
<feature type="region of interest" description="Disordered" evidence="1">
    <location>
        <begin position="84"/>
        <end position="111"/>
    </location>
</feature>